<dbReference type="RefSeq" id="WP_285629584.1">
    <property type="nucleotide sequence ID" value="NZ_BSTJ01000009.1"/>
</dbReference>
<dbReference type="Proteomes" id="UP001165135">
    <property type="component" value="Unassembled WGS sequence"/>
</dbReference>
<evidence type="ECO:0000313" key="1">
    <source>
        <dbReference type="EMBL" id="GLY78753.1"/>
    </source>
</evidence>
<organism evidence="1 2">
    <name type="scientific">Actinoallomurus iriomotensis</name>
    <dbReference type="NCBI Taxonomy" id="478107"/>
    <lineage>
        <taxon>Bacteria</taxon>
        <taxon>Bacillati</taxon>
        <taxon>Actinomycetota</taxon>
        <taxon>Actinomycetes</taxon>
        <taxon>Streptosporangiales</taxon>
        <taxon>Thermomonosporaceae</taxon>
        <taxon>Actinoallomurus</taxon>
    </lineage>
</organism>
<sequence length="119" mass="12696">MEIRIGFEGKDPEREITSLGAWLKGRPTIVQSARVTLEHARPGSGQMGTAFEVVKLALESGFSLGNLALAIASWRRTRTSTPPLVIQVSGRTVRIGGEVTDPAQITHMLEGSDGDAAGR</sequence>
<dbReference type="InterPro" id="IPR045428">
    <property type="entry name" value="EACC1"/>
</dbReference>
<gene>
    <name evidence="1" type="ORF">Airi01_070200</name>
</gene>
<dbReference type="Pfam" id="PF19953">
    <property type="entry name" value="EACC1"/>
    <property type="match status" value="1"/>
</dbReference>
<comment type="caution">
    <text evidence="1">The sequence shown here is derived from an EMBL/GenBank/DDBJ whole genome shotgun (WGS) entry which is preliminary data.</text>
</comment>
<dbReference type="AlphaFoldDB" id="A0A9W6RN89"/>
<reference evidence="1" key="1">
    <citation type="submission" date="2023-03" db="EMBL/GenBank/DDBJ databases">
        <title>Actinoallomurus iriomotensis NBRC 103681.</title>
        <authorList>
            <person name="Ichikawa N."/>
            <person name="Sato H."/>
            <person name="Tonouchi N."/>
        </authorList>
    </citation>
    <scope>NUCLEOTIDE SEQUENCE</scope>
    <source>
        <strain evidence="1">NBRC 103681</strain>
    </source>
</reference>
<accession>A0A9W6RN89</accession>
<name>A0A9W6RN89_9ACTN</name>
<evidence type="ECO:0000313" key="2">
    <source>
        <dbReference type="Proteomes" id="UP001165135"/>
    </source>
</evidence>
<dbReference type="EMBL" id="BSTJ01000009">
    <property type="protein sequence ID" value="GLY78753.1"/>
    <property type="molecule type" value="Genomic_DNA"/>
</dbReference>
<proteinExistence type="predicted"/>
<protein>
    <submittedName>
        <fullName evidence="1">Uncharacterized protein</fullName>
    </submittedName>
</protein>